<name>A0AAP0KGD6_9MAGN</name>
<accession>A0AAP0KGD6</accession>
<reference evidence="1 2" key="1">
    <citation type="submission" date="2024-01" db="EMBL/GenBank/DDBJ databases">
        <title>Genome assemblies of Stephania.</title>
        <authorList>
            <person name="Yang L."/>
        </authorList>
    </citation>
    <scope>NUCLEOTIDE SEQUENCE [LARGE SCALE GENOMIC DNA]</scope>
    <source>
        <strain evidence="1">YNDBR</strain>
        <tissue evidence="1">Leaf</tissue>
    </source>
</reference>
<keyword evidence="2" id="KW-1185">Reference proteome</keyword>
<protein>
    <submittedName>
        <fullName evidence="1">Uncharacterized protein</fullName>
    </submittedName>
</protein>
<dbReference type="EMBL" id="JBBNAF010000004">
    <property type="protein sequence ID" value="KAK9152056.1"/>
    <property type="molecule type" value="Genomic_DNA"/>
</dbReference>
<organism evidence="1 2">
    <name type="scientific">Stephania yunnanensis</name>
    <dbReference type="NCBI Taxonomy" id="152371"/>
    <lineage>
        <taxon>Eukaryota</taxon>
        <taxon>Viridiplantae</taxon>
        <taxon>Streptophyta</taxon>
        <taxon>Embryophyta</taxon>
        <taxon>Tracheophyta</taxon>
        <taxon>Spermatophyta</taxon>
        <taxon>Magnoliopsida</taxon>
        <taxon>Ranunculales</taxon>
        <taxon>Menispermaceae</taxon>
        <taxon>Menispermoideae</taxon>
        <taxon>Cissampelideae</taxon>
        <taxon>Stephania</taxon>
    </lineage>
</organism>
<dbReference type="AlphaFoldDB" id="A0AAP0KGD6"/>
<gene>
    <name evidence="1" type="ORF">Syun_010365</name>
</gene>
<sequence length="53" mass="6105">MIEGNETSMQDRAKALIFIRHHLHESLKRFTHLELVIVAGGKLQILRRAGGRR</sequence>
<evidence type="ECO:0000313" key="1">
    <source>
        <dbReference type="EMBL" id="KAK9152056.1"/>
    </source>
</evidence>
<comment type="caution">
    <text evidence="1">The sequence shown here is derived from an EMBL/GenBank/DDBJ whole genome shotgun (WGS) entry which is preliminary data.</text>
</comment>
<proteinExistence type="predicted"/>
<dbReference type="Proteomes" id="UP001420932">
    <property type="component" value="Unassembled WGS sequence"/>
</dbReference>
<evidence type="ECO:0000313" key="2">
    <source>
        <dbReference type="Proteomes" id="UP001420932"/>
    </source>
</evidence>